<dbReference type="GO" id="GO:0034511">
    <property type="term" value="F:U3 snoRNA binding"/>
    <property type="evidence" value="ECO:0007669"/>
    <property type="project" value="InterPro"/>
</dbReference>
<dbReference type="PROSITE" id="PS00678">
    <property type="entry name" value="WD_REPEATS_1"/>
    <property type="match status" value="1"/>
</dbReference>
<dbReference type="STRING" id="86259.A0A4Z1PV11"/>
<dbReference type="InterPro" id="IPR039241">
    <property type="entry name" value="Rrp9-like"/>
</dbReference>
<proteinExistence type="predicted"/>
<comment type="subcellular location">
    <subcellularLocation>
        <location evidence="1">Nucleus</location>
    </subcellularLocation>
</comment>
<evidence type="ECO:0000256" key="4">
    <source>
        <dbReference type="ARBA" id="ARBA00023242"/>
    </source>
</evidence>
<feature type="compositionally biased region" description="Acidic residues" evidence="6">
    <location>
        <begin position="70"/>
        <end position="85"/>
    </location>
</feature>
<gene>
    <name evidence="7" type="ORF">E6O75_ATG00017</name>
</gene>
<sequence length="575" mass="63360">MSSFFTAPASQKKRKRSDAPAPSSKRRTVTSTKTQDNAPQLRLSRKGREDSISGSESGDSDDDAKAGIDIADDDASSSGEEDETADDRRLRLAQRYLDNIKEEVAENPEAFDAADIDRDLIAHRLKDDVAETKGRLYRKLVKELDFQTADHTYFSGDQDGVTATATSFPYAYTVSKDSSIIKWELATPTIAMPGTNQLPRKRPKLVKRFKLKWKLGKSYNGHSGAILCLAISSSGKFLATGGADKRLVVWDATTLKPLKSFHQHRDSVLSVSFRRGTHTLFSASADRTIKIWSLDDMAYIETLFGHQDHVVNIAGLSAEKCVSVGARDRTARLWKVVEESQLVFRGGGSTATRTNRDDKSSTTGYTEGSIDRVAMIDEEIFVTGSDNGAISLWNINRKKPVFTVQVAHGLDPQLTVEEAYAEEDPSTRKAPGRPVPRWITALTTVPLSDLILSGSWDGHVRVWKVSDDRRRLEEVGIVGQLQDQRSPSTIKDGDESEDLPDEQRIVRGVINDISVFERGDKGKDGLCIVAGVAKEHRLAKWKPVSGRNGAVVYEVSRKALEIGHANGDVETEADA</sequence>
<feature type="repeat" description="WD" evidence="5">
    <location>
        <begin position="377"/>
        <end position="403"/>
    </location>
</feature>
<dbReference type="Pfam" id="PF00400">
    <property type="entry name" value="WD40"/>
    <property type="match status" value="4"/>
</dbReference>
<dbReference type="Gene3D" id="2.130.10.10">
    <property type="entry name" value="YVTN repeat-like/Quinoprotein amine dehydrogenase"/>
    <property type="match status" value="1"/>
</dbReference>
<name>A0A4Z1PV11_9PEZI</name>
<dbReference type="Proteomes" id="UP000298493">
    <property type="component" value="Unassembled WGS sequence"/>
</dbReference>
<dbReference type="PROSITE" id="PS50294">
    <property type="entry name" value="WD_REPEATS_REGION"/>
    <property type="match status" value="2"/>
</dbReference>
<dbReference type="SUPFAM" id="SSF50978">
    <property type="entry name" value="WD40 repeat-like"/>
    <property type="match status" value="1"/>
</dbReference>
<evidence type="ECO:0000313" key="7">
    <source>
        <dbReference type="EMBL" id="TID27250.1"/>
    </source>
</evidence>
<dbReference type="AlphaFoldDB" id="A0A4Z1PV11"/>
<reference evidence="7 8" key="1">
    <citation type="submission" date="2019-04" db="EMBL/GenBank/DDBJ databases">
        <title>High contiguity whole genome sequence and gene annotation resource for two Venturia nashicola isolates.</title>
        <authorList>
            <person name="Prokchorchik M."/>
            <person name="Won K."/>
            <person name="Lee Y."/>
            <person name="Choi E.D."/>
            <person name="Segonzac C."/>
            <person name="Sohn K.H."/>
        </authorList>
    </citation>
    <scope>NUCLEOTIDE SEQUENCE [LARGE SCALE GENOMIC DNA]</scope>
    <source>
        <strain evidence="7 8">PRI2</strain>
    </source>
</reference>
<dbReference type="GO" id="GO:0032040">
    <property type="term" value="C:small-subunit processome"/>
    <property type="evidence" value="ECO:0007669"/>
    <property type="project" value="TreeGrafter"/>
</dbReference>
<keyword evidence="8" id="KW-1185">Reference proteome</keyword>
<protein>
    <submittedName>
        <fullName evidence="7">Uncharacterized protein</fullName>
    </submittedName>
</protein>
<feature type="region of interest" description="Disordered" evidence="6">
    <location>
        <begin position="1"/>
        <end position="87"/>
    </location>
</feature>
<dbReference type="InterPro" id="IPR015943">
    <property type="entry name" value="WD40/YVTN_repeat-like_dom_sf"/>
</dbReference>
<evidence type="ECO:0000313" key="8">
    <source>
        <dbReference type="Proteomes" id="UP000298493"/>
    </source>
</evidence>
<evidence type="ECO:0000256" key="3">
    <source>
        <dbReference type="ARBA" id="ARBA00022737"/>
    </source>
</evidence>
<dbReference type="PRINTS" id="PR00320">
    <property type="entry name" value="GPROTEINBRPT"/>
</dbReference>
<organism evidence="7 8">
    <name type="scientific">Venturia nashicola</name>
    <dbReference type="NCBI Taxonomy" id="86259"/>
    <lineage>
        <taxon>Eukaryota</taxon>
        <taxon>Fungi</taxon>
        <taxon>Dikarya</taxon>
        <taxon>Ascomycota</taxon>
        <taxon>Pezizomycotina</taxon>
        <taxon>Dothideomycetes</taxon>
        <taxon>Pleosporomycetidae</taxon>
        <taxon>Venturiales</taxon>
        <taxon>Venturiaceae</taxon>
        <taxon>Venturia</taxon>
    </lineage>
</organism>
<dbReference type="InterPro" id="IPR020472">
    <property type="entry name" value="WD40_PAC1"/>
</dbReference>
<accession>A0A4Z1PV11</accession>
<dbReference type="EMBL" id="SNSC02000001">
    <property type="protein sequence ID" value="TID27250.1"/>
    <property type="molecule type" value="Genomic_DNA"/>
</dbReference>
<comment type="caution">
    <text evidence="7">The sequence shown here is derived from an EMBL/GenBank/DDBJ whole genome shotgun (WGS) entry which is preliminary data.</text>
</comment>
<dbReference type="InterPro" id="IPR001680">
    <property type="entry name" value="WD40_rpt"/>
</dbReference>
<feature type="repeat" description="WD" evidence="5">
    <location>
        <begin position="303"/>
        <end position="344"/>
    </location>
</feature>
<dbReference type="SMART" id="SM00320">
    <property type="entry name" value="WD40"/>
    <property type="match status" value="6"/>
</dbReference>
<keyword evidence="2 5" id="KW-0853">WD repeat</keyword>
<dbReference type="InterPro" id="IPR019775">
    <property type="entry name" value="WD40_repeat_CS"/>
</dbReference>
<dbReference type="PANTHER" id="PTHR19865">
    <property type="entry name" value="U3 SMALL NUCLEOLAR RNA INTERACTING PROTEIN 2"/>
    <property type="match status" value="1"/>
</dbReference>
<dbReference type="PROSITE" id="PS50082">
    <property type="entry name" value="WD_REPEATS_2"/>
    <property type="match status" value="5"/>
</dbReference>
<evidence type="ECO:0000256" key="5">
    <source>
        <dbReference type="PROSITE-ProRule" id="PRU00221"/>
    </source>
</evidence>
<feature type="repeat" description="WD" evidence="5">
    <location>
        <begin position="439"/>
        <end position="473"/>
    </location>
</feature>
<keyword evidence="3" id="KW-0677">Repeat</keyword>
<evidence type="ECO:0000256" key="1">
    <source>
        <dbReference type="ARBA" id="ARBA00004123"/>
    </source>
</evidence>
<dbReference type="InterPro" id="IPR036322">
    <property type="entry name" value="WD40_repeat_dom_sf"/>
</dbReference>
<evidence type="ECO:0000256" key="6">
    <source>
        <dbReference type="SAM" id="MobiDB-lite"/>
    </source>
</evidence>
<keyword evidence="4" id="KW-0539">Nucleus</keyword>
<feature type="repeat" description="WD" evidence="5">
    <location>
        <begin position="219"/>
        <end position="260"/>
    </location>
</feature>
<feature type="repeat" description="WD" evidence="5">
    <location>
        <begin position="261"/>
        <end position="302"/>
    </location>
</feature>
<evidence type="ECO:0000256" key="2">
    <source>
        <dbReference type="ARBA" id="ARBA00022574"/>
    </source>
</evidence>
<dbReference type="OrthoDB" id="189968at2759"/>
<dbReference type="PANTHER" id="PTHR19865:SF0">
    <property type="entry name" value="U3 SMALL NUCLEOLAR RNA-INTERACTING PROTEIN 2"/>
    <property type="match status" value="1"/>
</dbReference>